<accession>A0A9P6EBA7</accession>
<dbReference type="EMBL" id="MU157878">
    <property type="protein sequence ID" value="KAF9525900.1"/>
    <property type="molecule type" value="Genomic_DNA"/>
</dbReference>
<keyword evidence="3" id="KW-1185">Reference proteome</keyword>
<name>A0A9P6EBA7_9AGAR</name>
<reference evidence="2" key="1">
    <citation type="submission" date="2020-11" db="EMBL/GenBank/DDBJ databases">
        <authorList>
            <consortium name="DOE Joint Genome Institute"/>
            <person name="Ahrendt S."/>
            <person name="Riley R."/>
            <person name="Andreopoulos W."/>
            <person name="Labutti K."/>
            <person name="Pangilinan J."/>
            <person name="Ruiz-Duenas F.J."/>
            <person name="Barrasa J.M."/>
            <person name="Sanchez-Garcia M."/>
            <person name="Camarero S."/>
            <person name="Miyauchi S."/>
            <person name="Serrano A."/>
            <person name="Linde D."/>
            <person name="Babiker R."/>
            <person name="Drula E."/>
            <person name="Ayuso-Fernandez I."/>
            <person name="Pacheco R."/>
            <person name="Padilla G."/>
            <person name="Ferreira P."/>
            <person name="Barriuso J."/>
            <person name="Kellner H."/>
            <person name="Castanera R."/>
            <person name="Alfaro M."/>
            <person name="Ramirez L."/>
            <person name="Pisabarro A.G."/>
            <person name="Kuo A."/>
            <person name="Tritt A."/>
            <person name="Lipzen A."/>
            <person name="He G."/>
            <person name="Yan M."/>
            <person name="Ng V."/>
            <person name="Cullen D."/>
            <person name="Martin F."/>
            <person name="Rosso M.-N."/>
            <person name="Henrissat B."/>
            <person name="Hibbett D."/>
            <person name="Martinez A.T."/>
            <person name="Grigoriev I.V."/>
        </authorList>
    </citation>
    <scope>NUCLEOTIDE SEQUENCE</scope>
    <source>
        <strain evidence="2">CBS 506.95</strain>
    </source>
</reference>
<protein>
    <submittedName>
        <fullName evidence="2">Uncharacterized protein</fullName>
    </submittedName>
</protein>
<evidence type="ECO:0000256" key="1">
    <source>
        <dbReference type="SAM" id="MobiDB-lite"/>
    </source>
</evidence>
<comment type="caution">
    <text evidence="2">The sequence shown here is derived from an EMBL/GenBank/DDBJ whole genome shotgun (WGS) entry which is preliminary data.</text>
</comment>
<organism evidence="2 3">
    <name type="scientific">Crepidotus variabilis</name>
    <dbReference type="NCBI Taxonomy" id="179855"/>
    <lineage>
        <taxon>Eukaryota</taxon>
        <taxon>Fungi</taxon>
        <taxon>Dikarya</taxon>
        <taxon>Basidiomycota</taxon>
        <taxon>Agaricomycotina</taxon>
        <taxon>Agaricomycetes</taxon>
        <taxon>Agaricomycetidae</taxon>
        <taxon>Agaricales</taxon>
        <taxon>Agaricineae</taxon>
        <taxon>Crepidotaceae</taxon>
        <taxon>Crepidotus</taxon>
    </lineage>
</organism>
<sequence length="198" mass="23049">MSSFDESVLDLIPTLFPDLTILAIQWIDGNKRFSLPWKDRYIFSLLKDKNLVELTLSNDFKQAASDPCRGDNQFAWLLRSYTRRLEGARLVCQSLTWLRQCNWLQVCVGANPTTTMLHPFNVEERPNSRTIDRVVRGLRQWWMGTNHEPFSGGEKIELTMAKLEFLPGEVIGEDYSDSERELDYDSDSDELQRNLRNL</sequence>
<evidence type="ECO:0000313" key="3">
    <source>
        <dbReference type="Proteomes" id="UP000807306"/>
    </source>
</evidence>
<gene>
    <name evidence="2" type="ORF">CPB83DRAFT_941258</name>
</gene>
<dbReference type="AlphaFoldDB" id="A0A9P6EBA7"/>
<evidence type="ECO:0000313" key="2">
    <source>
        <dbReference type="EMBL" id="KAF9525900.1"/>
    </source>
</evidence>
<proteinExistence type="predicted"/>
<dbReference type="Proteomes" id="UP000807306">
    <property type="component" value="Unassembled WGS sequence"/>
</dbReference>
<dbReference type="OrthoDB" id="3025297at2759"/>
<feature type="region of interest" description="Disordered" evidence="1">
    <location>
        <begin position="174"/>
        <end position="198"/>
    </location>
</feature>